<gene>
    <name evidence="1" type="ORF">Msi02_55680</name>
</gene>
<protein>
    <submittedName>
        <fullName evidence="1">Uncharacterized protein</fullName>
    </submittedName>
</protein>
<comment type="caution">
    <text evidence="1">The sequence shown here is derived from an EMBL/GenBank/DDBJ whole genome shotgun (WGS) entry which is preliminary data.</text>
</comment>
<proteinExistence type="predicted"/>
<organism evidence="1 2">
    <name type="scientific">Microbispora siamensis</name>
    <dbReference type="NCBI Taxonomy" id="564413"/>
    <lineage>
        <taxon>Bacteria</taxon>
        <taxon>Bacillati</taxon>
        <taxon>Actinomycetota</taxon>
        <taxon>Actinomycetes</taxon>
        <taxon>Streptosporangiales</taxon>
        <taxon>Streptosporangiaceae</taxon>
        <taxon>Microbispora</taxon>
    </lineage>
</organism>
<reference evidence="1 2" key="1">
    <citation type="submission" date="2021-01" db="EMBL/GenBank/DDBJ databases">
        <title>Whole genome shotgun sequence of Microbispora siamensis NBRC 104113.</title>
        <authorList>
            <person name="Komaki H."/>
            <person name="Tamura T."/>
        </authorList>
    </citation>
    <scope>NUCLEOTIDE SEQUENCE [LARGE SCALE GENOMIC DNA]</scope>
    <source>
        <strain evidence="1 2">NBRC 104113</strain>
    </source>
</reference>
<evidence type="ECO:0000313" key="2">
    <source>
        <dbReference type="Proteomes" id="UP000660454"/>
    </source>
</evidence>
<sequence length="47" mass="5111">MPPHDRIHIPYAAIRRVLGRLGGSVYHADAVGDLSGMESRVLLPGKM</sequence>
<name>A0ABQ4GTH0_9ACTN</name>
<accession>A0ABQ4GTH0</accession>
<dbReference type="Proteomes" id="UP000660454">
    <property type="component" value="Unassembled WGS sequence"/>
</dbReference>
<keyword evidence="2" id="KW-1185">Reference proteome</keyword>
<dbReference type="EMBL" id="BOOF01000034">
    <property type="protein sequence ID" value="GIH64751.1"/>
    <property type="molecule type" value="Genomic_DNA"/>
</dbReference>
<evidence type="ECO:0000313" key="1">
    <source>
        <dbReference type="EMBL" id="GIH64751.1"/>
    </source>
</evidence>
<dbReference type="RefSeq" id="WP_204050954.1">
    <property type="nucleotide sequence ID" value="NZ_BOOF01000034.1"/>
</dbReference>